<dbReference type="Proteomes" id="UP000000657">
    <property type="component" value="Chromosome"/>
</dbReference>
<dbReference type="InterPro" id="IPR023393">
    <property type="entry name" value="START-like_dom_sf"/>
</dbReference>
<accession>Q0RLD2</accession>
<dbReference type="Gene3D" id="3.30.530.20">
    <property type="match status" value="1"/>
</dbReference>
<evidence type="ECO:0000313" key="3">
    <source>
        <dbReference type="EMBL" id="CAJ61673.1"/>
    </source>
</evidence>
<sequence length="160" mass="17836">MKTDPEALSLAISSRFEAPPQRVWRIWADPRQLERWWGPPTYPATVVEHDLAPGGSVTYFMTGPEGDRHYGWWRVRAVDVPHRLEFEDGFADDEGRPNLDMPTTIVRVRLTAEDESATVMTIESTFPSSEAMEQMVSMGMVEGMSEALGQIDALLAGAPA</sequence>
<dbReference type="KEGG" id="fal:FRAAL3029"/>
<evidence type="ECO:0000259" key="2">
    <source>
        <dbReference type="Pfam" id="PF08327"/>
    </source>
</evidence>
<dbReference type="EMBL" id="CT573213">
    <property type="protein sequence ID" value="CAJ61673.1"/>
    <property type="molecule type" value="Genomic_DNA"/>
</dbReference>
<gene>
    <name evidence="3" type="ordered locus">FRAAL3029</name>
</gene>
<feature type="domain" description="Activator of Hsp90 ATPase homologue 1/2-like C-terminal" evidence="2">
    <location>
        <begin position="18"/>
        <end position="155"/>
    </location>
</feature>
<protein>
    <recommendedName>
        <fullName evidence="2">Activator of Hsp90 ATPase homologue 1/2-like C-terminal domain-containing protein</fullName>
    </recommendedName>
</protein>
<evidence type="ECO:0000256" key="1">
    <source>
        <dbReference type="ARBA" id="ARBA00006817"/>
    </source>
</evidence>
<reference evidence="3 4" key="1">
    <citation type="journal article" date="2007" name="Genome Res.">
        <title>Genome characteristics of facultatively symbiotic Frankia sp. strains reflect host range and host plant biogeography.</title>
        <authorList>
            <person name="Normand P."/>
            <person name="Lapierre P."/>
            <person name="Tisa L.S."/>
            <person name="Gogarten J.P."/>
            <person name="Alloisio N."/>
            <person name="Bagnarol E."/>
            <person name="Bassi C.A."/>
            <person name="Berry A.M."/>
            <person name="Bickhart D.M."/>
            <person name="Choisne N."/>
            <person name="Couloux A."/>
            <person name="Cournoyer B."/>
            <person name="Cruveiller S."/>
            <person name="Daubin V."/>
            <person name="Demange N."/>
            <person name="Francino M.P."/>
            <person name="Goltsman E."/>
            <person name="Huang Y."/>
            <person name="Kopp O.R."/>
            <person name="Labarre L."/>
            <person name="Lapidus A."/>
            <person name="Lavire C."/>
            <person name="Marechal J."/>
            <person name="Martinez M."/>
            <person name="Mastronunzio J.E."/>
            <person name="Mullin B.C."/>
            <person name="Niemann J."/>
            <person name="Pujic P."/>
            <person name="Rawnsley T."/>
            <person name="Rouy Z."/>
            <person name="Schenowitz C."/>
            <person name="Sellstedt A."/>
            <person name="Tavares F."/>
            <person name="Tomkins J.P."/>
            <person name="Vallenet D."/>
            <person name="Valverde C."/>
            <person name="Wall L.G."/>
            <person name="Wang Y."/>
            <person name="Medigue C."/>
            <person name="Benson D.R."/>
        </authorList>
    </citation>
    <scope>NUCLEOTIDE SEQUENCE [LARGE SCALE GENOMIC DNA]</scope>
    <source>
        <strain evidence="4">DSM 45986 / CECT 9034 / ACN14a</strain>
    </source>
</reference>
<dbReference type="SUPFAM" id="SSF55961">
    <property type="entry name" value="Bet v1-like"/>
    <property type="match status" value="1"/>
</dbReference>
<dbReference type="CDD" id="cd07814">
    <property type="entry name" value="SRPBCC_CalC_Aha1-like"/>
    <property type="match status" value="1"/>
</dbReference>
<comment type="similarity">
    <text evidence="1">Belongs to the AHA1 family.</text>
</comment>
<dbReference type="STRING" id="326424.FRAAL3029"/>
<dbReference type="AlphaFoldDB" id="Q0RLD2"/>
<dbReference type="Pfam" id="PF08327">
    <property type="entry name" value="AHSA1"/>
    <property type="match status" value="1"/>
</dbReference>
<evidence type="ECO:0000313" key="4">
    <source>
        <dbReference type="Proteomes" id="UP000000657"/>
    </source>
</evidence>
<proteinExistence type="inferred from homology"/>
<dbReference type="HOGENOM" id="CLU_108923_6_0_11"/>
<dbReference type="eggNOG" id="COG3832">
    <property type="taxonomic scope" value="Bacteria"/>
</dbReference>
<name>Q0RLD2_FRAAA</name>
<keyword evidence="4" id="KW-1185">Reference proteome</keyword>
<dbReference type="InterPro" id="IPR013538">
    <property type="entry name" value="ASHA1/2-like_C"/>
</dbReference>
<organism evidence="3 4">
    <name type="scientific">Frankia alni (strain DSM 45986 / CECT 9034 / ACN14a)</name>
    <dbReference type="NCBI Taxonomy" id="326424"/>
    <lineage>
        <taxon>Bacteria</taxon>
        <taxon>Bacillati</taxon>
        <taxon>Actinomycetota</taxon>
        <taxon>Actinomycetes</taxon>
        <taxon>Frankiales</taxon>
        <taxon>Frankiaceae</taxon>
        <taxon>Frankia</taxon>
    </lineage>
</organism>